<dbReference type="SMART" id="SM00409">
    <property type="entry name" value="IG"/>
    <property type="match status" value="1"/>
</dbReference>
<dbReference type="Gene3D" id="2.60.40.10">
    <property type="entry name" value="Immunoglobulins"/>
    <property type="match status" value="1"/>
</dbReference>
<sequence>GSGEPWLKSEKYVELDEKAQLPCVLKSPQCEGLHSIKWYRGPTRIFIFSEAAGIIRGNNDIAARADIEYSANSSKTHLIIPNVRLEDEGLYKCEATYLAVNRECNNVQHIILNITKMMFENLFIGRSNRML</sequence>
<evidence type="ECO:0000313" key="2">
    <source>
        <dbReference type="EMBL" id="EFN64113.1"/>
    </source>
</evidence>
<evidence type="ECO:0000313" key="3">
    <source>
        <dbReference type="Proteomes" id="UP000000311"/>
    </source>
</evidence>
<dbReference type="Proteomes" id="UP000000311">
    <property type="component" value="Unassembled WGS sequence"/>
</dbReference>
<feature type="domain" description="Ig-like" evidence="1">
    <location>
        <begin position="5"/>
        <end position="105"/>
    </location>
</feature>
<dbReference type="AlphaFoldDB" id="E2AQW7"/>
<dbReference type="OMA" id="QFRYKEN"/>
<protein>
    <recommendedName>
        <fullName evidence="1">Ig-like domain-containing protein</fullName>
    </recommendedName>
</protein>
<name>E2AQW7_CAMFO</name>
<dbReference type="InParanoid" id="E2AQW7"/>
<organism evidence="3">
    <name type="scientific">Camponotus floridanus</name>
    <name type="common">Florida carpenter ant</name>
    <dbReference type="NCBI Taxonomy" id="104421"/>
    <lineage>
        <taxon>Eukaryota</taxon>
        <taxon>Metazoa</taxon>
        <taxon>Ecdysozoa</taxon>
        <taxon>Arthropoda</taxon>
        <taxon>Hexapoda</taxon>
        <taxon>Insecta</taxon>
        <taxon>Pterygota</taxon>
        <taxon>Neoptera</taxon>
        <taxon>Endopterygota</taxon>
        <taxon>Hymenoptera</taxon>
        <taxon>Apocrita</taxon>
        <taxon>Aculeata</taxon>
        <taxon>Formicoidea</taxon>
        <taxon>Formicidae</taxon>
        <taxon>Formicinae</taxon>
        <taxon>Camponotus</taxon>
    </lineage>
</organism>
<dbReference type="InterPro" id="IPR036179">
    <property type="entry name" value="Ig-like_dom_sf"/>
</dbReference>
<dbReference type="PROSITE" id="PS50835">
    <property type="entry name" value="IG_LIKE"/>
    <property type="match status" value="1"/>
</dbReference>
<dbReference type="OrthoDB" id="6106100at2759"/>
<feature type="non-terminal residue" evidence="2">
    <location>
        <position position="1"/>
    </location>
</feature>
<gene>
    <name evidence="2" type="ORF">EAG_08214</name>
</gene>
<keyword evidence="3" id="KW-1185">Reference proteome</keyword>
<accession>E2AQW7</accession>
<dbReference type="InterPro" id="IPR003599">
    <property type="entry name" value="Ig_sub"/>
</dbReference>
<proteinExistence type="predicted"/>
<dbReference type="SUPFAM" id="SSF48726">
    <property type="entry name" value="Immunoglobulin"/>
    <property type="match status" value="1"/>
</dbReference>
<dbReference type="Pfam" id="PF07686">
    <property type="entry name" value="V-set"/>
    <property type="match status" value="1"/>
</dbReference>
<dbReference type="EMBL" id="GL441846">
    <property type="protein sequence ID" value="EFN64113.1"/>
    <property type="molecule type" value="Genomic_DNA"/>
</dbReference>
<dbReference type="InterPro" id="IPR013783">
    <property type="entry name" value="Ig-like_fold"/>
</dbReference>
<reference evidence="2 3" key="1">
    <citation type="journal article" date="2010" name="Science">
        <title>Genomic comparison of the ants Camponotus floridanus and Harpegnathos saltator.</title>
        <authorList>
            <person name="Bonasio R."/>
            <person name="Zhang G."/>
            <person name="Ye C."/>
            <person name="Mutti N.S."/>
            <person name="Fang X."/>
            <person name="Qin N."/>
            <person name="Donahue G."/>
            <person name="Yang P."/>
            <person name="Li Q."/>
            <person name="Li C."/>
            <person name="Zhang P."/>
            <person name="Huang Z."/>
            <person name="Berger S.L."/>
            <person name="Reinberg D."/>
            <person name="Wang J."/>
            <person name="Liebig J."/>
        </authorList>
    </citation>
    <scope>NUCLEOTIDE SEQUENCE [LARGE SCALE GENOMIC DNA]</scope>
    <source>
        <strain evidence="3">C129</strain>
    </source>
</reference>
<dbReference type="InterPro" id="IPR013106">
    <property type="entry name" value="Ig_V-set"/>
</dbReference>
<evidence type="ECO:0000259" key="1">
    <source>
        <dbReference type="PROSITE" id="PS50835"/>
    </source>
</evidence>
<dbReference type="InterPro" id="IPR007110">
    <property type="entry name" value="Ig-like_dom"/>
</dbReference>